<keyword evidence="1" id="KW-1133">Transmembrane helix</keyword>
<sequence length="330" mass="35920">MVIRGKLTTSRWLKMRRICGYGAALAVTPYLLIKIVWSLGLLLPTEQMGDASWRMINATTAVLAAVGILLAMAFCRPWGEKLPAWLVALPVWAGTGLLIPLLLLTPVLGPAAITRDKQAGAAEFWVYEQLFVMISLVGVGILLPIALAGYVKARWPEALTGPIDYGELHGDNRQLQVKLGKLVAAGSFLLGALKLYWAVGGTIGIDPALLDNRDVWWHLLTLSMGAWSLAGAWSLLMLTTRRGSLGFLLPMAVTWISSGMLFSYNTYDLLTGIHSNARPAPEYPLARVLTMESGIVLGVTMAIIILLVLHDRRRALMNNGMVTGEAESFK</sequence>
<gene>
    <name evidence="2" type="ORF">QYB97_15615</name>
</gene>
<reference evidence="2" key="1">
    <citation type="submission" date="2023-07" db="EMBL/GenBank/DDBJ databases">
        <title>Fictibacillus sp. isolated from freshwater pond.</title>
        <authorList>
            <person name="Kirdat K."/>
            <person name="Bhat A."/>
            <person name="Mourya A."/>
            <person name="Yadav A."/>
        </authorList>
    </citation>
    <scope>NUCLEOTIDE SEQUENCE</scope>
    <source>
        <strain evidence="2">NE201</strain>
    </source>
</reference>
<protein>
    <recommendedName>
        <fullName evidence="4">ABC transporter permease</fullName>
    </recommendedName>
</protein>
<comment type="caution">
    <text evidence="2">The sequence shown here is derived from an EMBL/GenBank/DDBJ whole genome shotgun (WGS) entry which is preliminary data.</text>
</comment>
<feature type="transmembrane region" description="Helical" evidence="1">
    <location>
        <begin position="124"/>
        <end position="151"/>
    </location>
</feature>
<feature type="transmembrane region" description="Helical" evidence="1">
    <location>
        <begin position="21"/>
        <end position="43"/>
    </location>
</feature>
<evidence type="ECO:0008006" key="4">
    <source>
        <dbReference type="Google" id="ProtNLM"/>
    </source>
</evidence>
<feature type="transmembrane region" description="Helical" evidence="1">
    <location>
        <begin position="215"/>
        <end position="238"/>
    </location>
</feature>
<dbReference type="Proteomes" id="UP001172721">
    <property type="component" value="Unassembled WGS sequence"/>
</dbReference>
<name>A0ABT8HYS5_9BACL</name>
<dbReference type="RefSeq" id="WP_301166934.1">
    <property type="nucleotide sequence ID" value="NZ_JAUHTR010000008.1"/>
</dbReference>
<proteinExistence type="predicted"/>
<organism evidence="2 3">
    <name type="scientific">Fictibacillus fluitans</name>
    <dbReference type="NCBI Taxonomy" id="3058422"/>
    <lineage>
        <taxon>Bacteria</taxon>
        <taxon>Bacillati</taxon>
        <taxon>Bacillota</taxon>
        <taxon>Bacilli</taxon>
        <taxon>Bacillales</taxon>
        <taxon>Fictibacillaceae</taxon>
        <taxon>Fictibacillus</taxon>
    </lineage>
</organism>
<evidence type="ECO:0000313" key="2">
    <source>
        <dbReference type="EMBL" id="MDN4525912.1"/>
    </source>
</evidence>
<feature type="transmembrane region" description="Helical" evidence="1">
    <location>
        <begin position="284"/>
        <end position="309"/>
    </location>
</feature>
<evidence type="ECO:0000313" key="3">
    <source>
        <dbReference type="Proteomes" id="UP001172721"/>
    </source>
</evidence>
<keyword evidence="1" id="KW-0472">Membrane</keyword>
<evidence type="ECO:0000256" key="1">
    <source>
        <dbReference type="SAM" id="Phobius"/>
    </source>
</evidence>
<feature type="transmembrane region" description="Helical" evidence="1">
    <location>
        <begin position="82"/>
        <end position="104"/>
    </location>
</feature>
<accession>A0ABT8HYS5</accession>
<feature type="transmembrane region" description="Helical" evidence="1">
    <location>
        <begin position="182"/>
        <end position="203"/>
    </location>
</feature>
<dbReference type="EMBL" id="JAUHTR010000008">
    <property type="protein sequence ID" value="MDN4525912.1"/>
    <property type="molecule type" value="Genomic_DNA"/>
</dbReference>
<keyword evidence="3" id="KW-1185">Reference proteome</keyword>
<keyword evidence="1" id="KW-0812">Transmembrane</keyword>
<feature type="transmembrane region" description="Helical" evidence="1">
    <location>
        <begin position="55"/>
        <end position="75"/>
    </location>
</feature>
<feature type="transmembrane region" description="Helical" evidence="1">
    <location>
        <begin position="245"/>
        <end position="264"/>
    </location>
</feature>